<keyword evidence="2" id="KW-1185">Reference proteome</keyword>
<dbReference type="Proteomes" id="UP001589865">
    <property type="component" value="Unassembled WGS sequence"/>
</dbReference>
<reference evidence="1 2" key="1">
    <citation type="submission" date="2024-09" db="EMBL/GenBank/DDBJ databases">
        <authorList>
            <person name="Sun Q."/>
            <person name="Mori K."/>
        </authorList>
    </citation>
    <scope>NUCLEOTIDE SEQUENCE [LARGE SCALE GENOMIC DNA]</scope>
    <source>
        <strain evidence="1 2">TBRC 5777</strain>
    </source>
</reference>
<protein>
    <submittedName>
        <fullName evidence="1">Uncharacterized protein</fullName>
    </submittedName>
</protein>
<comment type="caution">
    <text evidence="1">The sequence shown here is derived from an EMBL/GenBank/DDBJ whole genome shotgun (WGS) entry which is preliminary data.</text>
</comment>
<name>A0ABV6JSC5_9PROT</name>
<dbReference type="RefSeq" id="WP_377044385.1">
    <property type="nucleotide sequence ID" value="NZ_JBHLUN010000007.1"/>
</dbReference>
<accession>A0ABV6JSC5</accession>
<evidence type="ECO:0000313" key="2">
    <source>
        <dbReference type="Proteomes" id="UP001589865"/>
    </source>
</evidence>
<proteinExistence type="predicted"/>
<organism evidence="1 2">
    <name type="scientific">Roseomonas elaeocarpi</name>
    <dbReference type="NCBI Taxonomy" id="907779"/>
    <lineage>
        <taxon>Bacteria</taxon>
        <taxon>Pseudomonadati</taxon>
        <taxon>Pseudomonadota</taxon>
        <taxon>Alphaproteobacteria</taxon>
        <taxon>Acetobacterales</taxon>
        <taxon>Roseomonadaceae</taxon>
        <taxon>Roseomonas</taxon>
    </lineage>
</organism>
<evidence type="ECO:0000313" key="1">
    <source>
        <dbReference type="EMBL" id="MFC0408626.1"/>
    </source>
</evidence>
<sequence length="91" mass="9615">MSEPVRPAAFNLLAEPSVGFLPRALEAFSKRGLLPDRMSLRREGALVRLQVELDAMPADMVHRVDGDLARLVGVVEQVAAGATPAPLAAAA</sequence>
<gene>
    <name evidence="1" type="ORF">ACFFGY_10225</name>
</gene>
<dbReference type="EMBL" id="JBHLUN010000007">
    <property type="protein sequence ID" value="MFC0408626.1"/>
    <property type="molecule type" value="Genomic_DNA"/>
</dbReference>